<evidence type="ECO:0000256" key="7">
    <source>
        <dbReference type="SAM" id="Coils"/>
    </source>
</evidence>
<accession>A0A7J6N1P5</accession>
<reference evidence="11 12" key="1">
    <citation type="submission" date="2020-04" db="EMBL/GenBank/DDBJ databases">
        <title>Perkinsus chesapeaki whole genome sequence.</title>
        <authorList>
            <person name="Bogema D.R."/>
        </authorList>
    </citation>
    <scope>NUCLEOTIDE SEQUENCE [LARGE SCALE GENOMIC DNA]</scope>
    <source>
        <strain evidence="11">ATCC PRA-425</strain>
    </source>
</reference>
<evidence type="ECO:0000256" key="2">
    <source>
        <dbReference type="ARBA" id="ARBA00022794"/>
    </source>
</evidence>
<organism evidence="11 12">
    <name type="scientific">Perkinsus chesapeaki</name>
    <name type="common">Clam parasite</name>
    <name type="synonym">Perkinsus andrewsi</name>
    <dbReference type="NCBI Taxonomy" id="330153"/>
    <lineage>
        <taxon>Eukaryota</taxon>
        <taxon>Sar</taxon>
        <taxon>Alveolata</taxon>
        <taxon>Perkinsozoa</taxon>
        <taxon>Perkinsea</taxon>
        <taxon>Perkinsida</taxon>
        <taxon>Perkinsidae</taxon>
        <taxon>Perkinsus</taxon>
    </lineage>
</organism>
<keyword evidence="9" id="KW-1133">Transmembrane helix</keyword>
<feature type="coiled-coil region" evidence="7">
    <location>
        <begin position="477"/>
        <end position="547"/>
    </location>
</feature>
<feature type="transmembrane region" description="Helical" evidence="9">
    <location>
        <begin position="6"/>
        <end position="27"/>
    </location>
</feature>
<keyword evidence="9" id="KW-0812">Transmembrane</keyword>
<keyword evidence="3 7" id="KW-0175">Coiled coil</keyword>
<dbReference type="SUPFAM" id="SSF141673">
    <property type="entry name" value="MOSC N-terminal domain-like"/>
    <property type="match status" value="1"/>
</dbReference>
<sequence>MLSQQTSVGVAATATTVAAAAVGLFLYTRRTSSEGSKAVEEERLARIDKLIVYPVKSAAGINVDSCELTRKGLKYDRIYCIVVPSNDKDKEIIGDYRVLTQRENAKLSLIHPSMPTEEGVTLTFREGCGHDTIHVPLLHDRQRISSILWGIKAVGMDQGDDVAEWLSRCLGEPGARLIKSVGEDEYLRPFPEKDGGIEGDAIELSDGFPVLVLSRASSSSFLSRVPIDVGRSMDYRRFRTNILLDGCAPFTEDKYATLRFEQHPDCWLDLARPCNRCTIPSVDPDTGVMDKKTKEPFPTLMTYRRGGLVVDSCHPRHTPFLSAHKRRVFIGVNAIARFVDPTTFPVLHVGDTLPSLQNELIGVEAELLAGYLHRKGASAKAVRKTLSLDEKYEIAQDEMRAVKDEIVQSSKRGDHNLEILKALMEETDIRAAEVKRDAFEFRRDIVVGAENPRTGKTIAERVLRHFEDKLTQKDMLLSKLTAKNQAMKVAIRKAEGQLREKEQGGDGLQYIDFHKLQIENQQFVSKIEEANKELVDLKKTHAKVTKQVNGMKNRIGDLLGEEAVLKEEIEKRKCMLSKAEQDIIRVVAEKDKARKENDKIRIQSRNLANAGNGSPEGDSDGPQFMECLLLKVEEQNLEKKKKDLERKVRARLLSTRYFADSSRSPKEGSELVSDETSYEKSC</sequence>
<evidence type="ECO:0000256" key="8">
    <source>
        <dbReference type="SAM" id="MobiDB-lite"/>
    </source>
</evidence>
<feature type="region of interest" description="Disordered" evidence="8">
    <location>
        <begin position="595"/>
        <end position="622"/>
    </location>
</feature>
<dbReference type="GO" id="GO:0036064">
    <property type="term" value="C:ciliary basal body"/>
    <property type="evidence" value="ECO:0007669"/>
    <property type="project" value="TreeGrafter"/>
</dbReference>
<dbReference type="InterPro" id="IPR025254">
    <property type="entry name" value="CCDC113/CCDC96_CC"/>
</dbReference>
<comment type="caution">
    <text evidence="11">The sequence shown here is derived from an EMBL/GenBank/DDBJ whole genome shotgun (WGS) entry which is preliminary data.</text>
</comment>
<dbReference type="InterPro" id="IPR051885">
    <property type="entry name" value="CC_CF"/>
</dbReference>
<dbReference type="GO" id="GO:0005930">
    <property type="term" value="C:axoneme"/>
    <property type="evidence" value="ECO:0007669"/>
    <property type="project" value="TreeGrafter"/>
</dbReference>
<keyword evidence="12" id="KW-1185">Reference proteome</keyword>
<dbReference type="Pfam" id="PF03476">
    <property type="entry name" value="MOSC_N"/>
    <property type="match status" value="1"/>
</dbReference>
<dbReference type="EMBL" id="JAAPAO010000008">
    <property type="protein sequence ID" value="KAF4677765.1"/>
    <property type="molecule type" value="Genomic_DNA"/>
</dbReference>
<feature type="region of interest" description="Disordered" evidence="8">
    <location>
        <begin position="659"/>
        <end position="682"/>
    </location>
</feature>
<dbReference type="PANTHER" id="PTHR15654">
    <property type="entry name" value="COILED-COIL DOMAIN-CONTAINING PROTEIN 113-RELATED"/>
    <property type="match status" value="1"/>
</dbReference>
<name>A0A7J6N1P5_PERCH</name>
<feature type="coiled-coil region" evidence="7">
    <location>
        <begin position="392"/>
        <end position="437"/>
    </location>
</feature>
<dbReference type="GO" id="GO:0030170">
    <property type="term" value="F:pyridoxal phosphate binding"/>
    <property type="evidence" value="ECO:0007669"/>
    <property type="project" value="InterPro"/>
</dbReference>
<dbReference type="Pfam" id="PF03473">
    <property type="entry name" value="MOSC"/>
    <property type="match status" value="1"/>
</dbReference>
<dbReference type="InterPro" id="IPR005302">
    <property type="entry name" value="MoCF_Sase_C"/>
</dbReference>
<dbReference type="InterPro" id="IPR011037">
    <property type="entry name" value="Pyrv_Knase-like_insert_dom_sf"/>
</dbReference>
<dbReference type="SUPFAM" id="SSF50800">
    <property type="entry name" value="PK beta-barrel domain-like"/>
    <property type="match status" value="1"/>
</dbReference>
<keyword evidence="4" id="KW-0966">Cell projection</keyword>
<dbReference type="Proteomes" id="UP000591131">
    <property type="component" value="Unassembled WGS sequence"/>
</dbReference>
<evidence type="ECO:0000256" key="4">
    <source>
        <dbReference type="ARBA" id="ARBA00023273"/>
    </source>
</evidence>
<evidence type="ECO:0000313" key="11">
    <source>
        <dbReference type="EMBL" id="KAF4677765.1"/>
    </source>
</evidence>
<gene>
    <name evidence="11" type="ORF">FOL47_010358</name>
</gene>
<keyword evidence="2" id="KW-0970">Cilium biogenesis/degradation</keyword>
<comment type="similarity">
    <text evidence="5">Belongs to the CFAP263 family.</text>
</comment>
<dbReference type="PROSITE" id="PS51340">
    <property type="entry name" value="MOSC"/>
    <property type="match status" value="1"/>
</dbReference>
<dbReference type="GO" id="GO:0030151">
    <property type="term" value="F:molybdenum ion binding"/>
    <property type="evidence" value="ECO:0007669"/>
    <property type="project" value="InterPro"/>
</dbReference>
<keyword evidence="9" id="KW-0472">Membrane</keyword>
<evidence type="ECO:0000256" key="9">
    <source>
        <dbReference type="SAM" id="Phobius"/>
    </source>
</evidence>
<evidence type="ECO:0000256" key="3">
    <source>
        <dbReference type="ARBA" id="ARBA00023054"/>
    </source>
</evidence>
<evidence type="ECO:0000256" key="1">
    <source>
        <dbReference type="ARBA" id="ARBA00004138"/>
    </source>
</evidence>
<evidence type="ECO:0000256" key="5">
    <source>
        <dbReference type="ARBA" id="ARBA00044506"/>
    </source>
</evidence>
<dbReference type="PANTHER" id="PTHR15654:SF2">
    <property type="entry name" value="COILED-COIL DOMAIN-CONTAINING PROTEIN 113"/>
    <property type="match status" value="1"/>
</dbReference>
<proteinExistence type="inferred from homology"/>
<comment type="subcellular location">
    <subcellularLocation>
        <location evidence="1">Cell projection</location>
        <location evidence="1">Cilium</location>
    </subcellularLocation>
</comment>
<evidence type="ECO:0000313" key="12">
    <source>
        <dbReference type="Proteomes" id="UP000591131"/>
    </source>
</evidence>
<dbReference type="GO" id="GO:0003824">
    <property type="term" value="F:catalytic activity"/>
    <property type="evidence" value="ECO:0007669"/>
    <property type="project" value="InterPro"/>
</dbReference>
<dbReference type="GO" id="GO:0060271">
    <property type="term" value="P:cilium assembly"/>
    <property type="evidence" value="ECO:0007669"/>
    <property type="project" value="TreeGrafter"/>
</dbReference>
<protein>
    <recommendedName>
        <fullName evidence="6">Cilia- and flagella-associated protein 263</fullName>
    </recommendedName>
</protein>
<dbReference type="OrthoDB" id="10259713at2759"/>
<dbReference type="InterPro" id="IPR005303">
    <property type="entry name" value="MOCOS_middle"/>
</dbReference>
<evidence type="ECO:0000259" key="10">
    <source>
        <dbReference type="PROSITE" id="PS51340"/>
    </source>
</evidence>
<feature type="domain" description="MOSC" evidence="10">
    <location>
        <begin position="179"/>
        <end position="356"/>
    </location>
</feature>
<evidence type="ECO:0000256" key="6">
    <source>
        <dbReference type="ARBA" id="ARBA00044798"/>
    </source>
</evidence>
<feature type="compositionally biased region" description="Polar residues" evidence="8">
    <location>
        <begin position="603"/>
        <end position="612"/>
    </location>
</feature>
<dbReference type="AlphaFoldDB" id="A0A7J6N1P5"/>
<dbReference type="Pfam" id="PF13870">
    <property type="entry name" value="CCDC113_CCDC96_CC"/>
    <property type="match status" value="1"/>
</dbReference>